<dbReference type="RefSeq" id="YP_009802959.1">
    <property type="nucleotide sequence ID" value="NC_047989.1"/>
</dbReference>
<evidence type="ECO:0000313" key="1">
    <source>
        <dbReference type="EMBL" id="AWY06101.1"/>
    </source>
</evidence>
<evidence type="ECO:0000313" key="2">
    <source>
        <dbReference type="Proteomes" id="UP000251296"/>
    </source>
</evidence>
<sequence length="128" mass="14177">MSAAITLAIADEVAKHVDLILFEDRPAPMGSYRRDTGGLRCSCGEWSAPAGPPPQMFRPRAEFDLHRARAIQRALQTESVIETLNAVNERVIVPRVGTSYMRQMDRDILVLRQVASTLIDLIGDDTDA</sequence>
<protein>
    <submittedName>
        <fullName evidence="1">Uncharacterized protein</fullName>
    </submittedName>
</protein>
<name>A0A2Z4Q7U2_9CAUD</name>
<reference evidence="1 2" key="1">
    <citation type="submission" date="2018-04" db="EMBL/GenBank/DDBJ databases">
        <authorList>
            <person name="Harrington T."/>
            <person name="Washburn E."/>
            <person name="Bricker J."/>
            <person name="McKinney A."/>
            <person name="Betsko A.J."/>
            <person name="Garlena R.A."/>
            <person name="Russell D.A."/>
            <person name="Pope W.A."/>
            <person name="Jacobs-Sera D."/>
            <person name="Hatfull G.F."/>
        </authorList>
    </citation>
    <scope>NUCLEOTIDE SEQUENCE [LARGE SCALE GENOMIC DNA]</scope>
</reference>
<organism evidence="1 2">
    <name type="scientific">Microbacterium phage RobsFeet</name>
    <dbReference type="NCBI Taxonomy" id="2201442"/>
    <lineage>
        <taxon>Viruses</taxon>
        <taxon>Duplodnaviria</taxon>
        <taxon>Heunggongvirae</taxon>
        <taxon>Uroviricota</taxon>
        <taxon>Caudoviricetes</taxon>
        <taxon>Hodgkinviridae</taxon>
        <taxon>Metamorphoovirus</taxon>
        <taxon>Metamorphoovirus robsfeet</taxon>
    </lineage>
</organism>
<keyword evidence="2" id="KW-1185">Reference proteome</keyword>
<proteinExistence type="predicted"/>
<dbReference type="KEGG" id="vg:54993511"/>
<dbReference type="Proteomes" id="UP000251296">
    <property type="component" value="Segment"/>
</dbReference>
<dbReference type="GeneID" id="54993511"/>
<dbReference type="EMBL" id="MH271312">
    <property type="protein sequence ID" value="AWY06101.1"/>
    <property type="molecule type" value="Genomic_DNA"/>
</dbReference>
<accession>A0A2Z4Q7U2</accession>
<gene>
    <name evidence="1" type="primary">95</name>
    <name evidence="1" type="ORF">SEA_ROBSFEET_95</name>
</gene>